<feature type="domain" description="SSD" evidence="8">
    <location>
        <begin position="920"/>
        <end position="1080"/>
    </location>
</feature>
<evidence type="ECO:0000256" key="4">
    <source>
        <dbReference type="ARBA" id="ARBA00023136"/>
    </source>
</evidence>
<dbReference type="eggNOG" id="KOG1935">
    <property type="taxonomic scope" value="Eukaryota"/>
</dbReference>
<keyword evidence="3 7" id="KW-1133">Transmembrane helix</keyword>
<evidence type="ECO:0000313" key="10">
    <source>
        <dbReference type="Proteomes" id="UP000007799"/>
    </source>
</evidence>
<reference evidence="9" key="1">
    <citation type="submission" date="2009-08" db="EMBL/GenBank/DDBJ databases">
        <title>Annotation of Salpingoeca rosetta.</title>
        <authorList>
            <consortium name="The Broad Institute Genome Sequencing Platform"/>
            <person name="Russ C."/>
            <person name="Cuomo C."/>
            <person name="Burger G."/>
            <person name="Gray M.W."/>
            <person name="Holland P.W.H."/>
            <person name="King N."/>
            <person name="Lang F.B.F."/>
            <person name="Roger A.J."/>
            <person name="Ruiz-Trillo I."/>
            <person name="Young S.K."/>
            <person name="Zeng Q."/>
            <person name="Gargeya S."/>
            <person name="Alvarado L."/>
            <person name="Berlin A."/>
            <person name="Chapman S.B."/>
            <person name="Chen Z."/>
            <person name="Freedman E."/>
            <person name="Gellesch M."/>
            <person name="Goldberg J."/>
            <person name="Griggs A."/>
            <person name="Gujja S."/>
            <person name="Heilman E."/>
            <person name="Heiman D."/>
            <person name="Howarth C."/>
            <person name="Mehta T."/>
            <person name="Neiman D."/>
            <person name="Pearson M."/>
            <person name="Roberts A."/>
            <person name="Saif S."/>
            <person name="Shea T."/>
            <person name="Shenoy N."/>
            <person name="Sisk P."/>
            <person name="Stolte C."/>
            <person name="Sykes S."/>
            <person name="White J."/>
            <person name="Yandava C."/>
            <person name="Haas B."/>
            <person name="Nusbaum C."/>
            <person name="Birren B."/>
        </authorList>
    </citation>
    <scope>NUCLEOTIDE SEQUENCE [LARGE SCALE GENOMIC DNA]</scope>
    <source>
        <strain evidence="9">ATCC 50818</strain>
    </source>
</reference>
<dbReference type="InterPro" id="IPR053958">
    <property type="entry name" value="HMGCR/SNAP/NPC1-like_SSD"/>
</dbReference>
<dbReference type="OrthoDB" id="5873834at2759"/>
<dbReference type="OMA" id="YFFGMFF"/>
<feature type="region of interest" description="Disordered" evidence="6">
    <location>
        <begin position="1552"/>
        <end position="1615"/>
    </location>
</feature>
<dbReference type="InParanoid" id="F2TWB0"/>
<dbReference type="Proteomes" id="UP000007799">
    <property type="component" value="Unassembled WGS sequence"/>
</dbReference>
<evidence type="ECO:0000256" key="7">
    <source>
        <dbReference type="SAM" id="Phobius"/>
    </source>
</evidence>
<evidence type="ECO:0000256" key="3">
    <source>
        <dbReference type="ARBA" id="ARBA00022989"/>
    </source>
</evidence>
<keyword evidence="2 7" id="KW-0812">Transmembrane</keyword>
<keyword evidence="5" id="KW-0325">Glycoprotein</keyword>
<evidence type="ECO:0000256" key="1">
    <source>
        <dbReference type="ARBA" id="ARBA00004141"/>
    </source>
</evidence>
<dbReference type="PROSITE" id="PS50156">
    <property type="entry name" value="SSD"/>
    <property type="match status" value="1"/>
</dbReference>
<evidence type="ECO:0000313" key="9">
    <source>
        <dbReference type="EMBL" id="EGD72356.1"/>
    </source>
</evidence>
<feature type="transmembrane region" description="Helical" evidence="7">
    <location>
        <begin position="1059"/>
        <end position="1080"/>
    </location>
</feature>
<protein>
    <recommendedName>
        <fullName evidence="8">SSD domain-containing protein</fullName>
    </recommendedName>
</protein>
<accession>F2TWB0</accession>
<dbReference type="InterPro" id="IPR000731">
    <property type="entry name" value="SSD"/>
</dbReference>
<keyword evidence="4 7" id="KW-0472">Membrane</keyword>
<dbReference type="GO" id="GO:0005886">
    <property type="term" value="C:plasma membrane"/>
    <property type="evidence" value="ECO:0007669"/>
    <property type="project" value="TreeGrafter"/>
</dbReference>
<feature type="transmembrane region" description="Helical" evidence="7">
    <location>
        <begin position="1487"/>
        <end position="1510"/>
    </location>
</feature>
<gene>
    <name evidence="9" type="ORF">PTSG_00376</name>
</gene>
<feature type="transmembrane region" description="Helical" evidence="7">
    <location>
        <begin position="1026"/>
        <end position="1047"/>
    </location>
</feature>
<dbReference type="STRING" id="946362.F2TWB0"/>
<organism evidence="10">
    <name type="scientific">Salpingoeca rosetta (strain ATCC 50818 / BSB-021)</name>
    <dbReference type="NCBI Taxonomy" id="946362"/>
    <lineage>
        <taxon>Eukaryota</taxon>
        <taxon>Choanoflagellata</taxon>
        <taxon>Craspedida</taxon>
        <taxon>Salpingoecidae</taxon>
        <taxon>Salpingoeca</taxon>
    </lineage>
</organism>
<feature type="transmembrane region" description="Helical" evidence="7">
    <location>
        <begin position="923"/>
        <end position="943"/>
    </location>
</feature>
<dbReference type="Gene3D" id="1.20.1640.10">
    <property type="entry name" value="Multidrug efflux transporter AcrB transmembrane domain"/>
    <property type="match status" value="2"/>
</dbReference>
<dbReference type="GeneID" id="16067881"/>
<evidence type="ECO:0000256" key="2">
    <source>
        <dbReference type="ARBA" id="ARBA00022692"/>
    </source>
</evidence>
<feature type="transmembrane region" description="Helical" evidence="7">
    <location>
        <begin position="1453"/>
        <end position="1475"/>
    </location>
</feature>
<sequence length="1615" mass="173941">MFLQEWCFRSNTRVFAGLGNAIATRKFLAPLLFLLGALIIGGCVPGLFLFYSEENEITKLYVQEGSRLQGERELFNQHFGLSRQQIALYTSDSNNVATSTSFDSIIHTLTPIFKHDETDACLSFDGDTTTAPALCVQQPFASESLYCTCNKTAASEDQLSITWPGRNESGSPIDVTIYQKDLCETPPVPSVLAPSTQESVPAAEPVAQEKPVYQAALAEALADADAALSGGQVYSNTVDLDTLVTVSETVIQQYEASQNRSDLVTAGLAAYVELAAQVGAPASSAINSSLDTAALEKLWRAVAVDSNRTAAELQAIYTSVAGADGLSLVAASTVAQRGEEVLTIAVTVSRAVVSAFSAVQYYFARQQNFISYGYQAVAACVAEYTHENRERMEEVVFDVVIAQGESVDPFLTSNTYGIDHFSANGTAAARQYLAQQLAQGVTLQTNTTVQETAFLQYFFAADAFYTTIIDAERTANWSATGLAAAKSTAFQLILANRSIDSNDYLDAIGTAYTANGGSLSTVSEIRPVVSTAAIELYDISQRAITYIIQGVIAFAATPGLLMDSTATVNGTLRPLPRSWGIDRFPCSRVTPVDLFQEGGFDLPLNMRFLERISASVSAFFSLSFYQPFVDEAQCMDKAFLTPLKEAIYFDSLPSLSSYQGANFDAFAAGEDAYLTAIGSGQTSTVAAGAALQAFVLAGGSIYNDSAPTTAEAVPAALQSQFAGAIARAAGTASVLETELGNRINLFPGLGFWYRPSYEALAEDEVLSTTLAGIAATNNGTITNTMCILGNTDTSGQDLGEDVPACLLTWSGTKQPTQLVYGDVSATAVRASRSAANHWNEHLPLYRQRMEALLNRDDLTDKELERIHRTFELRMIAYLEPLYKAEAGTGYASNEPFASEHVDFQTGRSTSDVVDEAGEADIELLIAAGVVLAAYIAFSIYNLWSSVYSHAALAVWGMLVVGGAIFAALGLSLYFGVTFTPVSTSVVPFLALGIGVDDMFVLLRAYAREVKDGSKAEHIMTRVVGEAGPSVLFTSFTNLVAFLIAFAAPVEVVQLFAYQMAINVVLNFLLLFLLFVPAMYLDCVRVLASRSDIGIRCCHDDKRAREPSLLDRFFQGPYSDFLMATPTRVIVIIAFATWCGLAVWQGFFHTETGLRISDVAEEGTYQYDFASLLESEFQMYSGSVVTRSDDFPAAQQNILYALAALQEAESVSDVPAIGSLYWLHNFLEDATGNATQVLPEEEFYPAFASWLAAGGVSYLADLSCIDASTGMTADCFDIVGAFDDEPRAGSNPNITLSVVRGTFYLQDLAVNSDFTSAIRETRAQLDPVVDAYANRGNDTKYNTYATGYVHFIWEQYLHSEENLYLIVGLCVVGVFIATLVLQFNPLASVILCVIVLMAVIEVYGLLPIWDVRNNAFSLVNLCLSVGMGIEFTAHITHQFLAERGESRVLRVRNALGFMGTAMFHGAVSSILTTLFIAGSDTGFIREYFFGMFFATVVVCSLNGMVLLPVVLSLIGPSPINVEDELGDDDGDNTDAGDEFETMATMSKTTMTSVVPTTTWGDDDASSTAARKPSALIDAQVTGGDGSGGARKPSGLDDPPAIQETLMSVGNDDDDDQ</sequence>
<dbReference type="SUPFAM" id="SSF82866">
    <property type="entry name" value="Multidrug efflux transporter AcrB transmembrane domain"/>
    <property type="match status" value="2"/>
</dbReference>
<feature type="transmembrane region" description="Helical" evidence="7">
    <location>
        <begin position="1387"/>
        <end position="1408"/>
    </location>
</feature>
<evidence type="ECO:0000256" key="5">
    <source>
        <dbReference type="ARBA" id="ARBA00023180"/>
    </source>
</evidence>
<dbReference type="Pfam" id="PF12349">
    <property type="entry name" value="Sterol-sensing"/>
    <property type="match status" value="1"/>
</dbReference>
<evidence type="ECO:0000259" key="8">
    <source>
        <dbReference type="PROSITE" id="PS50156"/>
    </source>
</evidence>
<comment type="subcellular location">
    <subcellularLocation>
        <location evidence="1">Membrane</location>
        <topology evidence="1">Multi-pass membrane protein</topology>
    </subcellularLocation>
</comment>
<feature type="transmembrane region" description="Helical" evidence="7">
    <location>
        <begin position="1414"/>
        <end position="1432"/>
    </location>
</feature>
<feature type="transmembrane region" description="Helical" evidence="7">
    <location>
        <begin position="986"/>
        <end position="1005"/>
    </location>
</feature>
<dbReference type="KEGG" id="sre:PTSG_00376"/>
<name>F2TWB0_SALR5</name>
<dbReference type="PANTHER" id="PTHR46022">
    <property type="entry name" value="PROTEIN PATCHED"/>
    <property type="match status" value="1"/>
</dbReference>
<evidence type="ECO:0000256" key="6">
    <source>
        <dbReference type="SAM" id="MobiDB-lite"/>
    </source>
</evidence>
<feature type="transmembrane region" description="Helical" evidence="7">
    <location>
        <begin position="1362"/>
        <end position="1380"/>
    </location>
</feature>
<feature type="transmembrane region" description="Helical" evidence="7">
    <location>
        <begin position="950"/>
        <end position="974"/>
    </location>
</feature>
<dbReference type="PANTHER" id="PTHR46022:SF1">
    <property type="entry name" value="PROTEIN PATCHED"/>
    <property type="match status" value="1"/>
</dbReference>
<keyword evidence="10" id="KW-1185">Reference proteome</keyword>
<feature type="transmembrane region" description="Helical" evidence="7">
    <location>
        <begin position="27"/>
        <end position="51"/>
    </location>
</feature>
<dbReference type="RefSeq" id="XP_004998925.1">
    <property type="nucleotide sequence ID" value="XM_004998868.1"/>
</dbReference>
<dbReference type="EMBL" id="GL832955">
    <property type="protein sequence ID" value="EGD72356.1"/>
    <property type="molecule type" value="Genomic_DNA"/>
</dbReference>
<proteinExistence type="predicted"/>